<evidence type="ECO:0000259" key="1">
    <source>
        <dbReference type="PROSITE" id="PS52045"/>
    </source>
</evidence>
<dbReference type="InterPro" id="IPR004314">
    <property type="entry name" value="Neprosin"/>
</dbReference>
<dbReference type="EMBL" id="KE345588">
    <property type="protein sequence ID" value="EXC07675.1"/>
    <property type="molecule type" value="Genomic_DNA"/>
</dbReference>
<evidence type="ECO:0000313" key="3">
    <source>
        <dbReference type="Proteomes" id="UP000030645"/>
    </source>
</evidence>
<feature type="domain" description="Neprosin PEP catalytic" evidence="1">
    <location>
        <begin position="40"/>
        <end position="183"/>
    </location>
</feature>
<dbReference type="STRING" id="981085.W9S3X1"/>
<dbReference type="PANTHER" id="PTHR31589:SF110">
    <property type="entry name" value="PROTEIN, PUTATIVE (DUF239)-RELATED"/>
    <property type="match status" value="1"/>
</dbReference>
<dbReference type="Proteomes" id="UP000030645">
    <property type="component" value="Unassembled WGS sequence"/>
</dbReference>
<gene>
    <name evidence="2" type="ORF">L484_003119</name>
</gene>
<dbReference type="InterPro" id="IPR053168">
    <property type="entry name" value="Glutamic_endopeptidase"/>
</dbReference>
<protein>
    <recommendedName>
        <fullName evidence="1">Neprosin PEP catalytic domain-containing protein</fullName>
    </recommendedName>
</protein>
<sequence length="183" mass="20922">MEGTIPILRTKTYDNKRNNGHTLNHYTNITLGRNHSIDQFIPPADREYAHVGLDSTGPYYEAEAQINIWNPLTFCRECSFAQFWIAGPNTDNLSTVEAGLMATKEQVATTLTAWVLYKLAVILSLVITFKDVSIYNSRHYDVKVTVLRDPNHGNWWMKFEDEFIGYWPPNIFTNMAASAEVIT</sequence>
<organism evidence="2 3">
    <name type="scientific">Morus notabilis</name>
    <dbReference type="NCBI Taxonomy" id="981085"/>
    <lineage>
        <taxon>Eukaryota</taxon>
        <taxon>Viridiplantae</taxon>
        <taxon>Streptophyta</taxon>
        <taxon>Embryophyta</taxon>
        <taxon>Tracheophyta</taxon>
        <taxon>Spermatophyta</taxon>
        <taxon>Magnoliopsida</taxon>
        <taxon>eudicotyledons</taxon>
        <taxon>Gunneridae</taxon>
        <taxon>Pentapetalae</taxon>
        <taxon>rosids</taxon>
        <taxon>fabids</taxon>
        <taxon>Rosales</taxon>
        <taxon>Moraceae</taxon>
        <taxon>Moreae</taxon>
        <taxon>Morus</taxon>
    </lineage>
</organism>
<evidence type="ECO:0000313" key="2">
    <source>
        <dbReference type="EMBL" id="EXC07675.1"/>
    </source>
</evidence>
<name>W9S3X1_9ROSA</name>
<dbReference type="AlphaFoldDB" id="W9S3X1"/>
<accession>W9S3X1</accession>
<proteinExistence type="predicted"/>
<dbReference type="PANTHER" id="PTHR31589">
    <property type="entry name" value="PROTEIN, PUTATIVE (DUF239)-RELATED-RELATED"/>
    <property type="match status" value="1"/>
</dbReference>
<dbReference type="PROSITE" id="PS52045">
    <property type="entry name" value="NEPROSIN_PEP_CD"/>
    <property type="match status" value="1"/>
</dbReference>
<dbReference type="Pfam" id="PF03080">
    <property type="entry name" value="Neprosin"/>
    <property type="match status" value="1"/>
</dbReference>
<keyword evidence="3" id="KW-1185">Reference proteome</keyword>
<reference evidence="3" key="1">
    <citation type="submission" date="2013-01" db="EMBL/GenBank/DDBJ databases">
        <title>Draft Genome Sequence of a Mulberry Tree, Morus notabilis C.K. Schneid.</title>
        <authorList>
            <person name="He N."/>
            <person name="Zhao S."/>
        </authorList>
    </citation>
    <scope>NUCLEOTIDE SEQUENCE</scope>
</reference>